<dbReference type="InterPro" id="IPR053031">
    <property type="entry name" value="Cuticle_assoc_protein"/>
</dbReference>
<organism evidence="7 8">
    <name type="scientific">Vicia faba</name>
    <name type="common">Broad bean</name>
    <name type="synonym">Faba vulgaris</name>
    <dbReference type="NCBI Taxonomy" id="3906"/>
    <lineage>
        <taxon>Eukaryota</taxon>
        <taxon>Viridiplantae</taxon>
        <taxon>Streptophyta</taxon>
        <taxon>Embryophyta</taxon>
        <taxon>Tracheophyta</taxon>
        <taxon>Spermatophyta</taxon>
        <taxon>Magnoliopsida</taxon>
        <taxon>eudicotyledons</taxon>
        <taxon>Gunneridae</taxon>
        <taxon>Pentapetalae</taxon>
        <taxon>rosids</taxon>
        <taxon>fabids</taxon>
        <taxon>Fabales</taxon>
        <taxon>Fabaceae</taxon>
        <taxon>Papilionoideae</taxon>
        <taxon>50 kb inversion clade</taxon>
        <taxon>NPAAA clade</taxon>
        <taxon>Hologalegina</taxon>
        <taxon>IRL clade</taxon>
        <taxon>Fabeae</taxon>
        <taxon>Vicia</taxon>
    </lineage>
</organism>
<evidence type="ECO:0000313" key="7">
    <source>
        <dbReference type="EMBL" id="CAI8618391.1"/>
    </source>
</evidence>
<evidence type="ECO:0000256" key="5">
    <source>
        <dbReference type="SAM" id="Phobius"/>
    </source>
</evidence>
<evidence type="ECO:0000313" key="8">
    <source>
        <dbReference type="Proteomes" id="UP001157006"/>
    </source>
</evidence>
<evidence type="ECO:0000259" key="6">
    <source>
        <dbReference type="PROSITE" id="PS50808"/>
    </source>
</evidence>
<reference evidence="7 8" key="1">
    <citation type="submission" date="2023-01" db="EMBL/GenBank/DDBJ databases">
        <authorList>
            <person name="Kreplak J."/>
        </authorList>
    </citation>
    <scope>NUCLEOTIDE SEQUENCE [LARGE SCALE GENOMIC DNA]</scope>
</reference>
<evidence type="ECO:0000256" key="4">
    <source>
        <dbReference type="PROSITE-ProRule" id="PRU00027"/>
    </source>
</evidence>
<dbReference type="PANTHER" id="PTHR34396">
    <property type="entry name" value="OS03G0264950 PROTEIN-RELATED"/>
    <property type="match status" value="1"/>
</dbReference>
<evidence type="ECO:0000256" key="3">
    <source>
        <dbReference type="ARBA" id="ARBA00022833"/>
    </source>
</evidence>
<evidence type="ECO:0000256" key="1">
    <source>
        <dbReference type="ARBA" id="ARBA00022723"/>
    </source>
</evidence>
<dbReference type="PANTHER" id="PTHR34396:SF27">
    <property type="entry name" value="OS08G0208700 PROTEIN"/>
    <property type="match status" value="1"/>
</dbReference>
<dbReference type="GO" id="GO:0005634">
    <property type="term" value="C:nucleus"/>
    <property type="evidence" value="ECO:0007669"/>
    <property type="project" value="TreeGrafter"/>
</dbReference>
<dbReference type="PROSITE" id="PS50808">
    <property type="entry name" value="ZF_BED"/>
    <property type="match status" value="1"/>
</dbReference>
<gene>
    <name evidence="7" type="ORF">VFH_VI120560</name>
</gene>
<sequence>MDCTGRFRIICLGPSKSKTDRPRLQILYFIFLFSFTVSLSNLYVLLLLGFHRRRLRPSSITIAVYDSQAPPCHHAGHHEPPAIKYCQPLVYVKYPDAWSCLAVALMEHPVPYVEPTQAVETALPPLPPSRKKRLVNASGSRKTSTIWLDFNILSDEPEPIAACKHCHKRYRRDPKTHGTSNMLAHSKVCHKNPNLFTERSHLKKPCKW</sequence>
<dbReference type="GO" id="GO:0006357">
    <property type="term" value="P:regulation of transcription by RNA polymerase II"/>
    <property type="evidence" value="ECO:0007669"/>
    <property type="project" value="TreeGrafter"/>
</dbReference>
<keyword evidence="1" id="KW-0479">Metal-binding</keyword>
<dbReference type="SUPFAM" id="SSF57667">
    <property type="entry name" value="beta-beta-alpha zinc fingers"/>
    <property type="match status" value="1"/>
</dbReference>
<dbReference type="AlphaFoldDB" id="A0AAV1B6Y8"/>
<keyword evidence="8" id="KW-1185">Reference proteome</keyword>
<dbReference type="InterPro" id="IPR036236">
    <property type="entry name" value="Znf_C2H2_sf"/>
</dbReference>
<keyword evidence="3" id="KW-0862">Zinc</keyword>
<dbReference type="Pfam" id="PF02892">
    <property type="entry name" value="zf-BED"/>
    <property type="match status" value="1"/>
</dbReference>
<dbReference type="GO" id="GO:1990837">
    <property type="term" value="F:sequence-specific double-stranded DNA binding"/>
    <property type="evidence" value="ECO:0007669"/>
    <property type="project" value="TreeGrafter"/>
</dbReference>
<keyword evidence="2 4" id="KW-0863">Zinc-finger</keyword>
<evidence type="ECO:0000256" key="2">
    <source>
        <dbReference type="ARBA" id="ARBA00022771"/>
    </source>
</evidence>
<feature type="transmembrane region" description="Helical" evidence="5">
    <location>
        <begin position="26"/>
        <end position="50"/>
    </location>
</feature>
<accession>A0AAV1B6Y8</accession>
<proteinExistence type="predicted"/>
<protein>
    <recommendedName>
        <fullName evidence="6">BED-type domain-containing protein</fullName>
    </recommendedName>
</protein>
<keyword evidence="5" id="KW-0472">Membrane</keyword>
<dbReference type="Proteomes" id="UP001157006">
    <property type="component" value="Chromosome 6"/>
</dbReference>
<dbReference type="SMART" id="SM00614">
    <property type="entry name" value="ZnF_BED"/>
    <property type="match status" value="1"/>
</dbReference>
<dbReference type="InterPro" id="IPR003656">
    <property type="entry name" value="Znf_BED"/>
</dbReference>
<keyword evidence="5" id="KW-0812">Transmembrane</keyword>
<feature type="domain" description="BED-type" evidence="6">
    <location>
        <begin position="141"/>
        <end position="192"/>
    </location>
</feature>
<keyword evidence="5" id="KW-1133">Transmembrane helix</keyword>
<name>A0AAV1B6Y8_VICFA</name>
<dbReference type="EMBL" id="OX451741">
    <property type="protein sequence ID" value="CAI8618391.1"/>
    <property type="molecule type" value="Genomic_DNA"/>
</dbReference>
<dbReference type="GO" id="GO:0008270">
    <property type="term" value="F:zinc ion binding"/>
    <property type="evidence" value="ECO:0007669"/>
    <property type="project" value="UniProtKB-KW"/>
</dbReference>